<keyword evidence="4 13" id="KW-0436">Ligase</keyword>
<dbReference type="Gene3D" id="3.30.54.20">
    <property type="match status" value="1"/>
</dbReference>
<evidence type="ECO:0000256" key="9">
    <source>
        <dbReference type="ARBA" id="ARBA00022884"/>
    </source>
</evidence>
<comment type="caution">
    <text evidence="15">The sequence shown here is derived from an EMBL/GenBank/DDBJ whole genome shotgun (WGS) entry which is preliminary data.</text>
</comment>
<keyword evidence="2 13" id="KW-0963">Cytoplasm</keyword>
<comment type="subcellular location">
    <subcellularLocation>
        <location evidence="13">Cytoplasm</location>
    </subcellularLocation>
</comment>
<dbReference type="Proteomes" id="UP000290218">
    <property type="component" value="Unassembled WGS sequence"/>
</dbReference>
<dbReference type="Pfam" id="PF07973">
    <property type="entry name" value="tRNA_SAD"/>
    <property type="match status" value="1"/>
</dbReference>
<comment type="catalytic activity">
    <reaction evidence="12 13">
        <text>tRNA(Thr) + L-threonine + ATP = L-threonyl-tRNA(Thr) + AMP + diphosphate + H(+)</text>
        <dbReference type="Rhea" id="RHEA:24624"/>
        <dbReference type="Rhea" id="RHEA-COMP:9670"/>
        <dbReference type="Rhea" id="RHEA-COMP:9704"/>
        <dbReference type="ChEBI" id="CHEBI:15378"/>
        <dbReference type="ChEBI" id="CHEBI:30616"/>
        <dbReference type="ChEBI" id="CHEBI:33019"/>
        <dbReference type="ChEBI" id="CHEBI:57926"/>
        <dbReference type="ChEBI" id="CHEBI:78442"/>
        <dbReference type="ChEBI" id="CHEBI:78534"/>
        <dbReference type="ChEBI" id="CHEBI:456215"/>
        <dbReference type="EC" id="6.1.1.3"/>
    </reaction>
</comment>
<organism evidence="15 16">
    <name type="scientific">Oleiharenicola lentus</name>
    <dbReference type="NCBI Taxonomy" id="2508720"/>
    <lineage>
        <taxon>Bacteria</taxon>
        <taxon>Pseudomonadati</taxon>
        <taxon>Verrucomicrobiota</taxon>
        <taxon>Opitutia</taxon>
        <taxon>Opitutales</taxon>
        <taxon>Opitutaceae</taxon>
        <taxon>Oleiharenicola</taxon>
    </lineage>
</organism>
<protein>
    <recommendedName>
        <fullName evidence="13">Threonine--tRNA ligase</fullName>
        <ecNumber evidence="13">6.1.1.3</ecNumber>
    </recommendedName>
    <alternativeName>
        <fullName evidence="13">Threonyl-tRNA synthetase</fullName>
        <shortName evidence="13">ThrRS</shortName>
    </alternativeName>
</protein>
<dbReference type="RefSeq" id="WP_129047532.1">
    <property type="nucleotide sequence ID" value="NZ_SDHX01000001.1"/>
</dbReference>
<dbReference type="InterPro" id="IPR002320">
    <property type="entry name" value="Thr-tRNA-ligase_IIa"/>
</dbReference>
<dbReference type="GO" id="GO:0005524">
    <property type="term" value="F:ATP binding"/>
    <property type="evidence" value="ECO:0007669"/>
    <property type="project" value="UniProtKB-UniRule"/>
</dbReference>
<dbReference type="SUPFAM" id="SSF52954">
    <property type="entry name" value="Class II aaRS ABD-related"/>
    <property type="match status" value="1"/>
</dbReference>
<evidence type="ECO:0000256" key="13">
    <source>
        <dbReference type="HAMAP-Rule" id="MF_00184"/>
    </source>
</evidence>
<evidence type="ECO:0000256" key="12">
    <source>
        <dbReference type="ARBA" id="ARBA00049515"/>
    </source>
</evidence>
<dbReference type="PANTHER" id="PTHR11451">
    <property type="entry name" value="THREONINE-TRNA LIGASE"/>
    <property type="match status" value="1"/>
</dbReference>
<keyword evidence="9 13" id="KW-0694">RNA-binding</keyword>
<evidence type="ECO:0000256" key="2">
    <source>
        <dbReference type="ARBA" id="ARBA00022490"/>
    </source>
</evidence>
<dbReference type="HAMAP" id="MF_00184">
    <property type="entry name" value="Thr_tRNA_synth"/>
    <property type="match status" value="1"/>
</dbReference>
<dbReference type="PROSITE" id="PS50862">
    <property type="entry name" value="AA_TRNA_LIGASE_II"/>
    <property type="match status" value="1"/>
</dbReference>
<dbReference type="GO" id="GO:0004829">
    <property type="term" value="F:threonine-tRNA ligase activity"/>
    <property type="evidence" value="ECO:0007669"/>
    <property type="project" value="UniProtKB-UniRule"/>
</dbReference>
<dbReference type="CDD" id="cd00860">
    <property type="entry name" value="ThrRS_anticodon"/>
    <property type="match status" value="1"/>
</dbReference>
<proteinExistence type="inferred from homology"/>
<evidence type="ECO:0000256" key="4">
    <source>
        <dbReference type="ARBA" id="ARBA00022598"/>
    </source>
</evidence>
<evidence type="ECO:0000256" key="11">
    <source>
        <dbReference type="ARBA" id="ARBA00023146"/>
    </source>
</evidence>
<name>A0A4Q1CB81_9BACT</name>
<dbReference type="GO" id="GO:0046872">
    <property type="term" value="F:metal ion binding"/>
    <property type="evidence" value="ECO:0007669"/>
    <property type="project" value="UniProtKB-KW"/>
</dbReference>
<dbReference type="FunFam" id="3.40.50.800:FF:000001">
    <property type="entry name" value="Threonine--tRNA ligase"/>
    <property type="match status" value="1"/>
</dbReference>
<dbReference type="InterPro" id="IPR012947">
    <property type="entry name" value="tRNA_SAD"/>
</dbReference>
<evidence type="ECO:0000313" key="15">
    <source>
        <dbReference type="EMBL" id="RXK56166.1"/>
    </source>
</evidence>
<dbReference type="EC" id="6.1.1.3" evidence="13"/>
<keyword evidence="16" id="KW-1185">Reference proteome</keyword>
<dbReference type="Gene3D" id="3.30.980.10">
    <property type="entry name" value="Threonyl-trna Synthetase, Chain A, domain 2"/>
    <property type="match status" value="1"/>
</dbReference>
<accession>A0A4Q1CB81</accession>
<dbReference type="PANTHER" id="PTHR11451:SF44">
    <property type="entry name" value="THREONINE--TRNA LIGASE, CHLOROPLASTIC_MITOCHONDRIAL 2"/>
    <property type="match status" value="1"/>
</dbReference>
<dbReference type="SUPFAM" id="SSF55681">
    <property type="entry name" value="Class II aaRS and biotin synthetases"/>
    <property type="match status" value="1"/>
</dbReference>
<dbReference type="InterPro" id="IPR033728">
    <property type="entry name" value="ThrRS_core"/>
</dbReference>
<comment type="subunit">
    <text evidence="13">Homodimer.</text>
</comment>
<comment type="similarity">
    <text evidence="1 13">Belongs to the class-II aminoacyl-tRNA synthetase family.</text>
</comment>
<gene>
    <name evidence="13" type="primary">thrS</name>
    <name evidence="15" type="ORF">ESB00_09920</name>
</gene>
<keyword evidence="8 13" id="KW-0067">ATP-binding</keyword>
<evidence type="ECO:0000256" key="10">
    <source>
        <dbReference type="ARBA" id="ARBA00022917"/>
    </source>
</evidence>
<evidence type="ECO:0000256" key="7">
    <source>
        <dbReference type="ARBA" id="ARBA00022833"/>
    </source>
</evidence>
<dbReference type="InterPro" id="IPR045864">
    <property type="entry name" value="aa-tRNA-synth_II/BPL/LPL"/>
</dbReference>
<feature type="domain" description="Aminoacyl-transfer RNA synthetases class-II family profile" evidence="14">
    <location>
        <begin position="181"/>
        <end position="540"/>
    </location>
</feature>
<evidence type="ECO:0000256" key="1">
    <source>
        <dbReference type="ARBA" id="ARBA00008226"/>
    </source>
</evidence>
<feature type="binding site" evidence="13">
    <location>
        <position position="325"/>
    </location>
    <ligand>
        <name>Zn(2+)</name>
        <dbReference type="ChEBI" id="CHEBI:29105"/>
        <note>catalytic</note>
    </ligand>
</feature>
<evidence type="ECO:0000256" key="8">
    <source>
        <dbReference type="ARBA" id="ARBA00022840"/>
    </source>
</evidence>
<dbReference type="InterPro" id="IPR002314">
    <property type="entry name" value="aa-tRNA-synt_IIb"/>
</dbReference>
<dbReference type="AlphaFoldDB" id="A0A4Q1CB81"/>
<dbReference type="InterPro" id="IPR004154">
    <property type="entry name" value="Anticodon-bd"/>
</dbReference>
<keyword evidence="6 13" id="KW-0547">Nucleotide-binding</keyword>
<dbReference type="PRINTS" id="PR01047">
    <property type="entry name" value="TRNASYNTHTHR"/>
</dbReference>
<dbReference type="CDD" id="cd00771">
    <property type="entry name" value="ThrRS_core"/>
    <property type="match status" value="1"/>
</dbReference>
<feature type="binding site" evidence="13">
    <location>
        <position position="505"/>
    </location>
    <ligand>
        <name>Zn(2+)</name>
        <dbReference type="ChEBI" id="CHEBI:29105"/>
        <note>catalytic</note>
    </ligand>
</feature>
<dbReference type="InterPro" id="IPR047246">
    <property type="entry name" value="ThrRS_anticodon"/>
</dbReference>
<keyword evidence="11 13" id="KW-0030">Aminoacyl-tRNA synthetase</keyword>
<dbReference type="SMART" id="SM00863">
    <property type="entry name" value="tRNA_SAD"/>
    <property type="match status" value="1"/>
</dbReference>
<feature type="binding site" evidence="13">
    <location>
        <position position="376"/>
    </location>
    <ligand>
        <name>Zn(2+)</name>
        <dbReference type="ChEBI" id="CHEBI:29105"/>
        <note>catalytic</note>
    </ligand>
</feature>
<dbReference type="OrthoDB" id="9802304at2"/>
<dbReference type="GO" id="GO:0005737">
    <property type="term" value="C:cytoplasm"/>
    <property type="evidence" value="ECO:0007669"/>
    <property type="project" value="UniProtKB-SubCell"/>
</dbReference>
<dbReference type="Pfam" id="PF00587">
    <property type="entry name" value="tRNA-synt_2b"/>
    <property type="match status" value="1"/>
</dbReference>
<reference evidence="15 16" key="1">
    <citation type="submission" date="2019-01" db="EMBL/GenBank/DDBJ databases">
        <title>Lacunisphaera sp. strain TWA-58.</title>
        <authorList>
            <person name="Chen W.-M."/>
        </authorList>
    </citation>
    <scope>NUCLEOTIDE SEQUENCE [LARGE SCALE GENOMIC DNA]</scope>
    <source>
        <strain evidence="15 16">TWA-58</strain>
    </source>
</reference>
<dbReference type="FunFam" id="3.30.54.20:FF:000002">
    <property type="entry name" value="Threonine--tRNA ligase"/>
    <property type="match status" value="1"/>
</dbReference>
<comment type="caution">
    <text evidence="13">Lacks conserved residue(s) required for the propagation of feature annotation.</text>
</comment>
<dbReference type="GO" id="GO:0006435">
    <property type="term" value="P:threonyl-tRNA aminoacylation"/>
    <property type="evidence" value="ECO:0007669"/>
    <property type="project" value="UniProtKB-UniRule"/>
</dbReference>
<dbReference type="SUPFAM" id="SSF55186">
    <property type="entry name" value="ThrRS/AlaRS common domain"/>
    <property type="match status" value="1"/>
</dbReference>
<comment type="cofactor">
    <cofactor evidence="13">
        <name>Zn(2+)</name>
        <dbReference type="ChEBI" id="CHEBI:29105"/>
    </cofactor>
    <text evidence="13">Binds 1 zinc ion per subunit.</text>
</comment>
<dbReference type="Pfam" id="PF03129">
    <property type="entry name" value="HGTP_anticodon"/>
    <property type="match status" value="1"/>
</dbReference>
<keyword evidence="5 13" id="KW-0479">Metal-binding</keyword>
<evidence type="ECO:0000256" key="5">
    <source>
        <dbReference type="ARBA" id="ARBA00022723"/>
    </source>
</evidence>
<dbReference type="Gene3D" id="3.40.50.800">
    <property type="entry name" value="Anticodon-binding domain"/>
    <property type="match status" value="1"/>
</dbReference>
<dbReference type="NCBIfam" id="TIGR00418">
    <property type="entry name" value="thrS"/>
    <property type="match status" value="1"/>
</dbReference>
<dbReference type="InterPro" id="IPR018163">
    <property type="entry name" value="Thr/Ala-tRNA-synth_IIc_edit"/>
</dbReference>
<evidence type="ECO:0000256" key="6">
    <source>
        <dbReference type="ARBA" id="ARBA00022741"/>
    </source>
</evidence>
<evidence type="ECO:0000259" key="14">
    <source>
        <dbReference type="PROSITE" id="PS50862"/>
    </source>
</evidence>
<dbReference type="InterPro" id="IPR006195">
    <property type="entry name" value="aa-tRNA-synth_II"/>
</dbReference>
<dbReference type="Gene3D" id="3.30.930.10">
    <property type="entry name" value="Bira Bifunctional Protein, Domain 2"/>
    <property type="match status" value="1"/>
</dbReference>
<dbReference type="GO" id="GO:0000049">
    <property type="term" value="F:tRNA binding"/>
    <property type="evidence" value="ECO:0007669"/>
    <property type="project" value="UniProtKB-KW"/>
</dbReference>
<evidence type="ECO:0000313" key="16">
    <source>
        <dbReference type="Proteomes" id="UP000290218"/>
    </source>
</evidence>
<dbReference type="EMBL" id="SDHX01000001">
    <property type="protein sequence ID" value="RXK56166.1"/>
    <property type="molecule type" value="Genomic_DNA"/>
</dbReference>
<keyword evidence="7 13" id="KW-0862">Zinc</keyword>
<sequence length="646" mass="72506">MSMSPLEELRHSCSHVLATAVLRLFPDAKLDIGPPTDTGFYYDIDLDHKLTTEDLAKLEVEMKKIADENQPFLRKEVPRAEAEQIIKSRGQERYKLGRLADIPEGEAISFYQNGEFMDLCAGTHVRYTSKLKAFKLLSIAGAYHRGDETNKQLQRIYGTAFATKEELAAYLTQMEQAKLRDHRKLGKDLKLFHIDEDVGQGLILWTQAGSIIRQELQTFIANELRKQGYSQVFTPHIGRLSLYKTSGHFPYYKESQFPPIVERDFLDQLVNSGCSCAEMANRIEAVSQKFADDVNARTGKETVTKDRILPDDQLIDGFLLKPMNCPHHIKIFASQPHSYRDLPVRLAEFGTVYRWEQSGELNGMTRVRGFTQDDAHLFCTPDQVAQEVLGCLSLVKTVLTTLGMQDYRVRVGLRDPDGKKFAGDPEKWDLAEAACREAAKTLGVPFTEEPGEAAFYGPKIDFVIKDVIGREWQLGTVQVDYVLPVRFGLSYIGADNTAHTPVMIHRAPFGSMERFCGVLIEHFAGDFPLWLAPEQVRLVPISDKVMDYAKATLNEFLAADLRVTLDTHSDKLGAKIRRAEIDKVPYTLVLGQKEAEALSASVRSRAKGDEGVHKVADIIARFKTEVATRALPEKKVVAATPAPKAN</sequence>
<keyword evidence="10 13" id="KW-0648">Protein biosynthesis</keyword>
<dbReference type="FunFam" id="3.30.980.10:FF:000005">
    <property type="entry name" value="Threonyl-tRNA synthetase, mitochondrial"/>
    <property type="match status" value="1"/>
</dbReference>
<evidence type="ECO:0000256" key="3">
    <source>
        <dbReference type="ARBA" id="ARBA00022555"/>
    </source>
</evidence>
<dbReference type="InterPro" id="IPR036621">
    <property type="entry name" value="Anticodon-bd_dom_sf"/>
</dbReference>
<keyword evidence="3 13" id="KW-0820">tRNA-binding</keyword>